<organism evidence="7 8">
    <name type="scientific">Streptomyces daliensis</name>
    <dbReference type="NCBI Taxonomy" id="299421"/>
    <lineage>
        <taxon>Bacteria</taxon>
        <taxon>Bacillati</taxon>
        <taxon>Actinomycetota</taxon>
        <taxon>Actinomycetes</taxon>
        <taxon>Kitasatosporales</taxon>
        <taxon>Streptomycetaceae</taxon>
        <taxon>Streptomyces</taxon>
    </lineage>
</organism>
<dbReference type="InterPro" id="IPR011251">
    <property type="entry name" value="Luciferase-like_dom"/>
</dbReference>
<evidence type="ECO:0000313" key="8">
    <source>
        <dbReference type="Proteomes" id="UP000675554"/>
    </source>
</evidence>
<gene>
    <name evidence="7" type="ORF">KDA82_29545</name>
</gene>
<protein>
    <submittedName>
        <fullName evidence="7">LLM class flavin-dependent oxidoreductase</fullName>
    </submittedName>
</protein>
<dbReference type="Proteomes" id="UP000675554">
    <property type="component" value="Unassembled WGS sequence"/>
</dbReference>
<feature type="compositionally biased region" description="Polar residues" evidence="5">
    <location>
        <begin position="378"/>
        <end position="387"/>
    </location>
</feature>
<evidence type="ECO:0000256" key="1">
    <source>
        <dbReference type="ARBA" id="ARBA00022630"/>
    </source>
</evidence>
<evidence type="ECO:0000256" key="5">
    <source>
        <dbReference type="SAM" id="MobiDB-lite"/>
    </source>
</evidence>
<dbReference type="SUPFAM" id="SSF51679">
    <property type="entry name" value="Bacterial luciferase-like"/>
    <property type="match status" value="1"/>
</dbReference>
<sequence length="403" mass="43293">MPVEFIGMIGTHDVSETRAARGPLVDPAYTLRFARAHEDGGFDRVLIGYGSSTPDGTQVAAHVAAHTERLGLLVAHRPGFVAPTLAARTFATLDQFSGGRVAVHIISGGRDAEQRRDGDYLDKEDRYARTDEYLDVLKRAWTEREPFSHEGRFYRFADFHSEVRPNQQPRIPLYFGGSSEAAYRVGGKHADTFALWGEPLAETAAQIAAIRDAAAAAGRTEPPGISVSFRPIIAPTEELAWERAHRVLDTIRSEGPKGSFTAPRHEREALGSARPGSTGDADGQPENIGSRRLLAAAAKGELHDRALWTATAAATGAAGNSTALVGTPETVAQALLDYVDIGVTTLLIRGYDPLDDAIDYGRHLLPLVRQELAHRARTSTAPTSVSDHTPDMPSAPVVAGRGA</sequence>
<dbReference type="CDD" id="cd01094">
    <property type="entry name" value="Alkanesulfonate_monoxygenase"/>
    <property type="match status" value="1"/>
</dbReference>
<dbReference type="EMBL" id="JAGSMN010000820">
    <property type="protein sequence ID" value="MBR7677071.1"/>
    <property type="molecule type" value="Genomic_DNA"/>
</dbReference>
<dbReference type="InterPro" id="IPR036661">
    <property type="entry name" value="Luciferase-like_sf"/>
</dbReference>
<feature type="region of interest" description="Disordered" evidence="5">
    <location>
        <begin position="252"/>
        <end position="287"/>
    </location>
</feature>
<name>A0A8T4IX98_9ACTN</name>
<dbReference type="Gene3D" id="3.20.20.30">
    <property type="entry name" value="Luciferase-like domain"/>
    <property type="match status" value="1"/>
</dbReference>
<keyword evidence="2" id="KW-0288">FMN</keyword>
<dbReference type="Pfam" id="PF00296">
    <property type="entry name" value="Bac_luciferase"/>
    <property type="match status" value="1"/>
</dbReference>
<feature type="region of interest" description="Disordered" evidence="5">
    <location>
        <begin position="378"/>
        <end position="403"/>
    </location>
</feature>
<dbReference type="AlphaFoldDB" id="A0A8T4IX98"/>
<dbReference type="GO" id="GO:0008726">
    <property type="term" value="F:alkanesulfonate monooxygenase activity"/>
    <property type="evidence" value="ECO:0007669"/>
    <property type="project" value="TreeGrafter"/>
</dbReference>
<evidence type="ECO:0000313" key="7">
    <source>
        <dbReference type="EMBL" id="MBR7677071.1"/>
    </source>
</evidence>
<accession>A0A8T4IX98</accession>
<keyword evidence="3" id="KW-0560">Oxidoreductase</keyword>
<feature type="domain" description="Luciferase-like" evidence="6">
    <location>
        <begin position="18"/>
        <end position="344"/>
    </location>
</feature>
<evidence type="ECO:0000256" key="4">
    <source>
        <dbReference type="ARBA" id="ARBA00023033"/>
    </source>
</evidence>
<proteinExistence type="predicted"/>
<evidence type="ECO:0000256" key="3">
    <source>
        <dbReference type="ARBA" id="ARBA00023002"/>
    </source>
</evidence>
<dbReference type="PANTHER" id="PTHR42847:SF9">
    <property type="entry name" value="BLL6451 PROTEIN"/>
    <property type="match status" value="1"/>
</dbReference>
<keyword evidence="1" id="KW-0285">Flavoprotein</keyword>
<reference evidence="7" key="1">
    <citation type="submission" date="2021-04" db="EMBL/GenBank/DDBJ databases">
        <title>Sequencing of actinobacteria type strains.</title>
        <authorList>
            <person name="Nguyen G.-S."/>
            <person name="Wentzel A."/>
        </authorList>
    </citation>
    <scope>NUCLEOTIDE SEQUENCE</scope>
    <source>
        <strain evidence="7">DSM 42095</strain>
    </source>
</reference>
<keyword evidence="8" id="KW-1185">Reference proteome</keyword>
<evidence type="ECO:0000256" key="2">
    <source>
        <dbReference type="ARBA" id="ARBA00022643"/>
    </source>
</evidence>
<comment type="caution">
    <text evidence="7">The sequence shown here is derived from an EMBL/GenBank/DDBJ whole genome shotgun (WGS) entry which is preliminary data.</text>
</comment>
<keyword evidence="4" id="KW-0503">Monooxygenase</keyword>
<dbReference type="PANTHER" id="PTHR42847">
    <property type="entry name" value="ALKANESULFONATE MONOOXYGENASE"/>
    <property type="match status" value="1"/>
</dbReference>
<dbReference type="GO" id="GO:0046306">
    <property type="term" value="P:alkanesulfonate catabolic process"/>
    <property type="evidence" value="ECO:0007669"/>
    <property type="project" value="TreeGrafter"/>
</dbReference>
<evidence type="ECO:0000259" key="6">
    <source>
        <dbReference type="Pfam" id="PF00296"/>
    </source>
</evidence>
<dbReference type="InterPro" id="IPR050172">
    <property type="entry name" value="SsuD_RutA_monooxygenase"/>
</dbReference>